<dbReference type="Proteomes" id="UP001303760">
    <property type="component" value="Unassembled WGS sequence"/>
</dbReference>
<keyword evidence="6" id="KW-1185">Reference proteome</keyword>
<evidence type="ECO:0000256" key="1">
    <source>
        <dbReference type="ARBA" id="ARBA00008356"/>
    </source>
</evidence>
<dbReference type="AlphaFoldDB" id="A0AAN7HE16"/>
<dbReference type="Pfam" id="PF26121">
    <property type="entry name" value="HTH_CDT1"/>
    <property type="match status" value="1"/>
</dbReference>
<feature type="region of interest" description="Disordered" evidence="3">
    <location>
        <begin position="1"/>
        <end position="134"/>
    </location>
</feature>
<dbReference type="Gene3D" id="1.10.10.1420">
    <property type="entry name" value="DNA replication factor Cdt1, C-terminal WH domain"/>
    <property type="match status" value="1"/>
</dbReference>
<gene>
    <name evidence="5" type="ORF">C8A03DRAFT_12111</name>
</gene>
<proteinExistence type="inferred from homology"/>
<evidence type="ECO:0000313" key="5">
    <source>
        <dbReference type="EMBL" id="KAK4241622.1"/>
    </source>
</evidence>
<protein>
    <recommendedName>
        <fullName evidence="4">DNA replication factor Cdt1 C-terminal domain-containing protein</fullName>
    </recommendedName>
</protein>
<dbReference type="InterPro" id="IPR032054">
    <property type="entry name" value="Cdt1_C"/>
</dbReference>
<reference evidence="5" key="1">
    <citation type="journal article" date="2023" name="Mol. Phylogenet. Evol.">
        <title>Genome-scale phylogeny and comparative genomics of the fungal order Sordariales.</title>
        <authorList>
            <person name="Hensen N."/>
            <person name="Bonometti L."/>
            <person name="Westerberg I."/>
            <person name="Brannstrom I.O."/>
            <person name="Guillou S."/>
            <person name="Cros-Aarteil S."/>
            <person name="Calhoun S."/>
            <person name="Haridas S."/>
            <person name="Kuo A."/>
            <person name="Mondo S."/>
            <person name="Pangilinan J."/>
            <person name="Riley R."/>
            <person name="LaButti K."/>
            <person name="Andreopoulos B."/>
            <person name="Lipzen A."/>
            <person name="Chen C."/>
            <person name="Yan M."/>
            <person name="Daum C."/>
            <person name="Ng V."/>
            <person name="Clum A."/>
            <person name="Steindorff A."/>
            <person name="Ohm R.A."/>
            <person name="Martin F."/>
            <person name="Silar P."/>
            <person name="Natvig D.O."/>
            <person name="Lalanne C."/>
            <person name="Gautier V."/>
            <person name="Ament-Velasquez S.L."/>
            <person name="Kruys A."/>
            <person name="Hutchinson M.I."/>
            <person name="Powell A.J."/>
            <person name="Barry K."/>
            <person name="Miller A.N."/>
            <person name="Grigoriev I.V."/>
            <person name="Debuchy R."/>
            <person name="Gladieux P."/>
            <person name="Hiltunen Thoren M."/>
            <person name="Johannesson H."/>
        </authorList>
    </citation>
    <scope>NUCLEOTIDE SEQUENCE</scope>
    <source>
        <strain evidence="5">CBS 532.94</strain>
    </source>
</reference>
<evidence type="ECO:0000256" key="2">
    <source>
        <dbReference type="ARBA" id="ARBA00023306"/>
    </source>
</evidence>
<comment type="caution">
    <text evidence="5">The sequence shown here is derived from an EMBL/GenBank/DDBJ whole genome shotgun (WGS) entry which is preliminary data.</text>
</comment>
<evidence type="ECO:0000256" key="3">
    <source>
        <dbReference type="SAM" id="MobiDB-lite"/>
    </source>
</evidence>
<reference evidence="5" key="2">
    <citation type="submission" date="2023-05" db="EMBL/GenBank/DDBJ databases">
        <authorList>
            <consortium name="Lawrence Berkeley National Laboratory"/>
            <person name="Steindorff A."/>
            <person name="Hensen N."/>
            <person name="Bonometti L."/>
            <person name="Westerberg I."/>
            <person name="Brannstrom I.O."/>
            <person name="Guillou S."/>
            <person name="Cros-Aarteil S."/>
            <person name="Calhoun S."/>
            <person name="Haridas S."/>
            <person name="Kuo A."/>
            <person name="Mondo S."/>
            <person name="Pangilinan J."/>
            <person name="Riley R."/>
            <person name="Labutti K."/>
            <person name="Andreopoulos B."/>
            <person name="Lipzen A."/>
            <person name="Chen C."/>
            <person name="Yanf M."/>
            <person name="Daum C."/>
            <person name="Ng V."/>
            <person name="Clum A."/>
            <person name="Ohm R."/>
            <person name="Martin F."/>
            <person name="Silar P."/>
            <person name="Natvig D."/>
            <person name="Lalanne C."/>
            <person name="Gautier V."/>
            <person name="Ament-Velasquez S.L."/>
            <person name="Kruys A."/>
            <person name="Hutchinson M.I."/>
            <person name="Powell A.J."/>
            <person name="Barry K."/>
            <person name="Miller A.N."/>
            <person name="Grigoriev I.V."/>
            <person name="Debuchy R."/>
            <person name="Gladieux P."/>
            <person name="Thoren M.H."/>
            <person name="Johannesson H."/>
        </authorList>
    </citation>
    <scope>NUCLEOTIDE SEQUENCE</scope>
    <source>
        <strain evidence="5">CBS 532.94</strain>
    </source>
</reference>
<organism evidence="5 6">
    <name type="scientific">Achaetomium macrosporum</name>
    <dbReference type="NCBI Taxonomy" id="79813"/>
    <lineage>
        <taxon>Eukaryota</taxon>
        <taxon>Fungi</taxon>
        <taxon>Dikarya</taxon>
        <taxon>Ascomycota</taxon>
        <taxon>Pezizomycotina</taxon>
        <taxon>Sordariomycetes</taxon>
        <taxon>Sordariomycetidae</taxon>
        <taxon>Sordariales</taxon>
        <taxon>Chaetomiaceae</taxon>
        <taxon>Achaetomium</taxon>
    </lineage>
</organism>
<accession>A0AAN7HE16</accession>
<sequence length="490" mass="53350">MPGVIGRSTRGTRSKLASKLPSGDKQSPEKTATLTPRSTNIEVLLPSRKRKVDQDDSEPTAKKLRSESAAQSAAPTPPLARALWKVSFADPETPPAKPRPNRKATPVPSLLAATPSSCATPSTSRKRRCESDETSQAEALLERLNLESPSAYKRKKTTVHRREPPDDFDLPQELNDLLNLHVAFLRTLDMQYAHSGRTTPIDLRTLYPSVTRAWGKRHVGLVDIQRCVGVLSWSPVKSEASQPKAPYFLCDYGRDKICLEFHADAEPGPLRQHKLNMDFEANLRSLWLNSHGQPGTIFIGTLPKAPIKPSTSAAAAKSVQRSQTTLDSFKKSIAQKKAEEEQAAKSAPLLTPPHTPNGPKMSLLDRIRLKEQQAFSQANSAPTPAELQRRAALQRACDVAAVIGMLCKATAGGQARVSFTMAALMVKLKDSVRTPISQEDGECCVRLLASEVAPGWLRILKAGGRENVVVMVAAQPSKVAVEERVAALLG</sequence>
<keyword evidence="2" id="KW-0131">Cell cycle</keyword>
<dbReference type="Pfam" id="PF16679">
    <property type="entry name" value="CDT1_C"/>
    <property type="match status" value="1"/>
</dbReference>
<feature type="compositionally biased region" description="Low complexity" evidence="3">
    <location>
        <begin position="112"/>
        <end position="123"/>
    </location>
</feature>
<dbReference type="EMBL" id="MU860019">
    <property type="protein sequence ID" value="KAK4241622.1"/>
    <property type="molecule type" value="Genomic_DNA"/>
</dbReference>
<name>A0AAN7HE16_9PEZI</name>
<evidence type="ECO:0000313" key="6">
    <source>
        <dbReference type="Proteomes" id="UP001303760"/>
    </source>
</evidence>
<dbReference type="InterPro" id="IPR038090">
    <property type="entry name" value="Cdt1_C_WH_dom_sf"/>
</dbReference>
<evidence type="ECO:0000259" key="4">
    <source>
        <dbReference type="Pfam" id="PF16679"/>
    </source>
</evidence>
<feature type="compositionally biased region" description="Polar residues" evidence="3">
    <location>
        <begin position="29"/>
        <end position="41"/>
    </location>
</feature>
<feature type="domain" description="DNA replication factor Cdt1 C-terminal" evidence="4">
    <location>
        <begin position="362"/>
        <end position="462"/>
    </location>
</feature>
<comment type="similarity">
    <text evidence="1">Belongs to the Cdt1 family.</text>
</comment>
<feature type="region of interest" description="Disordered" evidence="3">
    <location>
        <begin position="332"/>
        <end position="357"/>
    </location>
</feature>